<proteinExistence type="predicted"/>
<evidence type="ECO:0000259" key="1">
    <source>
        <dbReference type="Pfam" id="PF22522"/>
    </source>
</evidence>
<accession>A0A2N5WBZ5</accession>
<dbReference type="InterPro" id="IPR054267">
    <property type="entry name" value="DUF6998"/>
</dbReference>
<organism evidence="2 3">
    <name type="scientific">Lactococcus lactis subsp. lactis</name>
    <name type="common">Streptococcus lactis</name>
    <dbReference type="NCBI Taxonomy" id="1360"/>
    <lineage>
        <taxon>Bacteria</taxon>
        <taxon>Bacillati</taxon>
        <taxon>Bacillota</taxon>
        <taxon>Bacilli</taxon>
        <taxon>Lactobacillales</taxon>
        <taxon>Streptococcaceae</taxon>
        <taxon>Lactococcus</taxon>
    </lineage>
</organism>
<dbReference type="EMBL" id="PKRZ01000001">
    <property type="protein sequence ID" value="PLW59761.1"/>
    <property type="molecule type" value="Genomic_DNA"/>
</dbReference>
<evidence type="ECO:0000313" key="3">
    <source>
        <dbReference type="Proteomes" id="UP000234865"/>
    </source>
</evidence>
<reference evidence="3" key="1">
    <citation type="submission" date="2016-08" db="EMBL/GenBank/DDBJ databases">
        <title>Comparative genomics of Lactococcus lactis strain WFLU12 isolated from the gastrointestinal tract of wild olive flounder (Paralichythys olivaceus).</title>
        <authorList>
            <person name="Nguyen T.L."/>
            <person name="Kim D.-H."/>
        </authorList>
    </citation>
    <scope>NUCLEOTIDE SEQUENCE [LARGE SCALE GENOMIC DNA]</scope>
    <source>
        <strain evidence="3">WFLU12</strain>
    </source>
</reference>
<dbReference type="Proteomes" id="UP000234865">
    <property type="component" value="Unassembled WGS sequence"/>
</dbReference>
<sequence length="179" mass="20899">MENEQIGALNEFLGAVKKLRDYDVIRSEKYLGDIAEFIVQEKFSVKLCENQREKGYDGLDTKNKKVQIKSHNAPIGTNIQIGEVGEGNERKYDDLYIVLGPESRLKQCSRAVYEVYVFNDYKQEYSRNKNNIVSFGQKRLHRGKVIYLDELLQTIPSLKLTKTYQEICKKHFNRVQQEP</sequence>
<feature type="domain" description="DUF6998" evidence="1">
    <location>
        <begin position="31"/>
        <end position="90"/>
    </location>
</feature>
<gene>
    <name evidence="2" type="ORF">CYU10_000652</name>
</gene>
<dbReference type="Pfam" id="PF22522">
    <property type="entry name" value="DUF6998"/>
    <property type="match status" value="1"/>
</dbReference>
<dbReference type="AlphaFoldDB" id="A0A2N5WBZ5"/>
<comment type="caution">
    <text evidence="2">The sequence shown here is derived from an EMBL/GenBank/DDBJ whole genome shotgun (WGS) entry which is preliminary data.</text>
</comment>
<dbReference type="RefSeq" id="WP_095586561.1">
    <property type="nucleotide sequence ID" value="NZ_PKRZ01000001.1"/>
</dbReference>
<evidence type="ECO:0000313" key="2">
    <source>
        <dbReference type="EMBL" id="PLW59761.1"/>
    </source>
</evidence>
<protein>
    <recommendedName>
        <fullName evidence="1">DUF6998 domain-containing protein</fullName>
    </recommendedName>
</protein>
<name>A0A2N5WBZ5_LACLL</name>